<accession>A0A2X4UYD3</accession>
<keyword evidence="5" id="KW-1185">Reference proteome</keyword>
<dbReference type="RefSeq" id="WP_170126548.1">
    <property type="nucleotide sequence ID" value="NZ_LR698987.1"/>
</dbReference>
<keyword evidence="2" id="KW-1133">Transmembrane helix</keyword>
<dbReference type="KEGG" id="lri:NCTC12151_03024"/>
<reference evidence="4 5" key="1">
    <citation type="submission" date="2018-06" db="EMBL/GenBank/DDBJ databases">
        <authorList>
            <consortium name="Pathogen Informatics"/>
            <person name="Doyle S."/>
        </authorList>
    </citation>
    <scope>NUCLEOTIDE SEQUENCE [LARGE SCALE GENOMIC DNA]</scope>
    <source>
        <strain evidence="4 5">NCTC12151</strain>
    </source>
</reference>
<dbReference type="Proteomes" id="UP000249005">
    <property type="component" value="Chromosome 1"/>
</dbReference>
<protein>
    <recommendedName>
        <fullName evidence="3">DUF4350 domain-containing protein</fullName>
    </recommendedName>
</protein>
<dbReference type="AlphaFoldDB" id="A0A2X4UYD3"/>
<keyword evidence="2" id="KW-0812">Transmembrane</keyword>
<name>A0A2X4UYD3_9GAMM</name>
<evidence type="ECO:0000313" key="4">
    <source>
        <dbReference type="EMBL" id="SQI43399.1"/>
    </source>
</evidence>
<evidence type="ECO:0000256" key="2">
    <source>
        <dbReference type="SAM" id="Phobius"/>
    </source>
</evidence>
<feature type="compositionally biased region" description="Basic and acidic residues" evidence="1">
    <location>
        <begin position="155"/>
        <end position="172"/>
    </location>
</feature>
<dbReference type="InterPro" id="IPR025646">
    <property type="entry name" value="DUF4350"/>
</dbReference>
<keyword evidence="2" id="KW-0472">Membrane</keyword>
<feature type="domain" description="DUF4350" evidence="3">
    <location>
        <begin position="54"/>
        <end position="255"/>
    </location>
</feature>
<proteinExistence type="predicted"/>
<gene>
    <name evidence="4" type="ORF">NCTC12151_03024</name>
</gene>
<sequence length="424" mass="48415">MSAEKGKSSLPIGIILAVLLGIVAVFATVMYQNLEWEEQEVTLPPSIKVLTNRYYTAEQLLEKSGYRVRHANDGFILDKLPAQATLVLFNTSVLKDEGQRKKLISWVEKGGHLVLSPRVDENSSALFDLMDVYVKDGYCEDDDKSCQRRLKNKREALEKEDAAQEDSPKETRPSSSTASTSIRFEGDKMNVDVARTQRFYVDRDQFEENVNDVGKSDWQIISRFSIKQGKVTIVPLSLFTNTNIKRYDHGKLWLHIATLPNRDDTVYLVRYISFPNLIHWLSDKAPYTLAALILCILLILWRYVPRFGALIPTPPPVRPSLTEHLKAVAAFLLRNRNYNRLLGHLREETLQLLQPLRIHYPGSHSDAELLAQLTQCDITAITQAFGTQVQQLNEFTQHAQTLCLLIDRLNALQRSTSRRFNYGI</sequence>
<evidence type="ECO:0000259" key="3">
    <source>
        <dbReference type="Pfam" id="PF14258"/>
    </source>
</evidence>
<dbReference type="EMBL" id="LS483470">
    <property type="protein sequence ID" value="SQI43399.1"/>
    <property type="molecule type" value="Genomic_DNA"/>
</dbReference>
<evidence type="ECO:0000256" key="1">
    <source>
        <dbReference type="SAM" id="MobiDB-lite"/>
    </source>
</evidence>
<organism evidence="4 5">
    <name type="scientific">Leminorella richardii</name>
    <dbReference type="NCBI Taxonomy" id="158841"/>
    <lineage>
        <taxon>Bacteria</taxon>
        <taxon>Pseudomonadati</taxon>
        <taxon>Pseudomonadota</taxon>
        <taxon>Gammaproteobacteria</taxon>
        <taxon>Enterobacterales</taxon>
        <taxon>Budviciaceae</taxon>
        <taxon>Leminorella</taxon>
    </lineage>
</organism>
<dbReference type="Pfam" id="PF14258">
    <property type="entry name" value="DUF4350"/>
    <property type="match status" value="1"/>
</dbReference>
<feature type="region of interest" description="Disordered" evidence="1">
    <location>
        <begin position="155"/>
        <end position="181"/>
    </location>
</feature>
<evidence type="ECO:0000313" key="5">
    <source>
        <dbReference type="Proteomes" id="UP000249005"/>
    </source>
</evidence>
<feature type="transmembrane region" description="Helical" evidence="2">
    <location>
        <begin position="12"/>
        <end position="31"/>
    </location>
</feature>